<protein>
    <recommendedName>
        <fullName evidence="5">AAA ATPase domain-containing protein</fullName>
    </recommendedName>
</protein>
<organism evidence="3 4">
    <name type="scientific">Geothermobacter hydrogeniphilus</name>
    <dbReference type="NCBI Taxonomy" id="1969733"/>
    <lineage>
        <taxon>Bacteria</taxon>
        <taxon>Pseudomonadati</taxon>
        <taxon>Thermodesulfobacteriota</taxon>
        <taxon>Desulfuromonadia</taxon>
        <taxon>Desulfuromonadales</taxon>
        <taxon>Geothermobacteraceae</taxon>
        <taxon>Geothermobacter</taxon>
    </lineage>
</organism>
<comment type="caution">
    <text evidence="3">The sequence shown here is derived from an EMBL/GenBank/DDBJ whole genome shotgun (WGS) entry which is preliminary data.</text>
</comment>
<dbReference type="Gene3D" id="3.40.50.300">
    <property type="entry name" value="P-loop containing nucleotide triphosphate hydrolases"/>
    <property type="match status" value="1"/>
</dbReference>
<dbReference type="SUPFAM" id="SSF52540">
    <property type="entry name" value="P-loop containing nucleoside triphosphate hydrolases"/>
    <property type="match status" value="1"/>
</dbReference>
<feature type="domain" description="ATPase AAA-type core" evidence="2">
    <location>
        <begin position="391"/>
        <end position="485"/>
    </location>
</feature>
<dbReference type="InterPro" id="IPR027417">
    <property type="entry name" value="P-loop_NTPase"/>
</dbReference>
<evidence type="ECO:0000259" key="1">
    <source>
        <dbReference type="Pfam" id="PF13175"/>
    </source>
</evidence>
<dbReference type="InterPro" id="IPR041685">
    <property type="entry name" value="AAA_GajA/Old/RecF-like"/>
</dbReference>
<dbReference type="InterPro" id="IPR003959">
    <property type="entry name" value="ATPase_AAA_core"/>
</dbReference>
<dbReference type="GO" id="GO:0016887">
    <property type="term" value="F:ATP hydrolysis activity"/>
    <property type="evidence" value="ECO:0007669"/>
    <property type="project" value="InterPro"/>
</dbReference>
<dbReference type="AlphaFoldDB" id="A0A2K2H5S1"/>
<dbReference type="OrthoDB" id="3322489at2"/>
<feature type="domain" description="Endonuclease GajA/Old nuclease/RecF-like AAA" evidence="1">
    <location>
        <begin position="1"/>
        <end position="45"/>
    </location>
</feature>
<dbReference type="PANTHER" id="PTHR43581:SF4">
    <property type="entry name" value="ATP_GTP PHOSPHATASE"/>
    <property type="match status" value="1"/>
</dbReference>
<reference evidence="3 4" key="1">
    <citation type="journal article" date="2018" name="Genome Announc.">
        <title>Genome Sequence of Geothermobacter sp. HR-1 Iron Reducer from the Loihi Seamount.</title>
        <authorList>
            <person name="Smith H."/>
            <person name="Abuyen K."/>
            <person name="Tremblay J."/>
            <person name="Savalia P."/>
            <person name="Perez-Rodriguez I."/>
            <person name="Emerson D."/>
            <person name="Tully B."/>
            <person name="Amend J."/>
        </authorList>
    </citation>
    <scope>NUCLEOTIDE SEQUENCE [LARGE SCALE GENOMIC DNA]</scope>
    <source>
        <strain evidence="3 4">HR-1</strain>
    </source>
</reference>
<dbReference type="EMBL" id="PPFX01000063">
    <property type="protein sequence ID" value="PNU18601.1"/>
    <property type="molecule type" value="Genomic_DNA"/>
</dbReference>
<evidence type="ECO:0000313" key="4">
    <source>
        <dbReference type="Proteomes" id="UP000236340"/>
    </source>
</evidence>
<dbReference type="Pfam" id="PF13175">
    <property type="entry name" value="AAA_15"/>
    <property type="match status" value="1"/>
</dbReference>
<gene>
    <name evidence="3" type="ORF">C2E25_16805</name>
</gene>
<dbReference type="Pfam" id="PF13304">
    <property type="entry name" value="AAA_21"/>
    <property type="match status" value="1"/>
</dbReference>
<evidence type="ECO:0000259" key="2">
    <source>
        <dbReference type="Pfam" id="PF13304"/>
    </source>
</evidence>
<evidence type="ECO:0008006" key="5">
    <source>
        <dbReference type="Google" id="ProtNLM"/>
    </source>
</evidence>
<dbReference type="Proteomes" id="UP000236340">
    <property type="component" value="Unassembled WGS sequence"/>
</dbReference>
<proteinExistence type="predicted"/>
<dbReference type="GO" id="GO:0005524">
    <property type="term" value="F:ATP binding"/>
    <property type="evidence" value="ECO:0007669"/>
    <property type="project" value="InterPro"/>
</dbReference>
<dbReference type="PANTHER" id="PTHR43581">
    <property type="entry name" value="ATP/GTP PHOSPHATASE"/>
    <property type="match status" value="1"/>
</dbReference>
<evidence type="ECO:0000313" key="3">
    <source>
        <dbReference type="EMBL" id="PNU18601.1"/>
    </source>
</evidence>
<name>A0A2K2H5S1_9BACT</name>
<sequence>MVITAITIENFKGIKDPVRVEFKPITLLFGPNSAGKSTIVQALHYAREVLGRQNLDADRVEGADESMNLGGFRNLVYGHDTSRTIKISFDLDVDDVLEPFLAVESPDDMWDWFYGAVDQFDELSDLVPLETHYDVRDIAQVKTARVSFEVAWSELFGRPYLKSYGVGFDGSPFADIVARPDGKEVAITNFNYLHPSFLVKTGDEPDSSRVPYFAALFVVSIKASYFKFRETTHLLLEDQTTALPHWGQQLRIAEVCLIPTDERDEGIEDDKFFDQMVNGLLSQLLVRPGEALLKALEKVKYIGPIRKTPPRNFNLVRSADSARWTNGLAAWDHLYLGSDEFVEEVGEWMGSQDLLDSGFSLKVGRYKKLDINSPLYASLVSASSFDDEEDRARELEELPEERDIVLFDESRQVQVFPQDIGIGISQLLPVVVGALDAEIGTLVIEQPELHLHPGLQCRLGDLFVHQAHEQSGKMFLLETHSEHLLLRLMRRIRETSEEELPVGHPGLRPDQLSVNYIDWGAECGTRICQLQIGDDGDSCGEWPEGFFEERAEELF</sequence>
<accession>A0A2K2H5S1</accession>
<dbReference type="RefSeq" id="WP_103116872.1">
    <property type="nucleotide sequence ID" value="NZ_PPFX01000063.1"/>
</dbReference>
<dbReference type="InterPro" id="IPR051396">
    <property type="entry name" value="Bact_Antivir_Def_Nuclease"/>
</dbReference>